<evidence type="ECO:0000256" key="1">
    <source>
        <dbReference type="ARBA" id="ARBA00022729"/>
    </source>
</evidence>
<dbReference type="InterPro" id="IPR005653">
    <property type="entry name" value="OstA-like_N"/>
</dbReference>
<sequence>MIRIRPHNVRKAPARQSIGLRTLLSVVAAVGFIPTAGAASTAHLSWYPRDLLTDEEQDALPDFCHGNYRVAEIEPIEGQQIEVEADQSLVSKSGDTQLQGDVVMRQADRQVNADTAYWYQQRGFAEFRGNVTLQSPEVTLHGDSADFDQTGGQLTFRQAEYSVPQRHFRGSAASIDSSDEGRIDLADATFTFCEPGHNDWDLKASELHLDQEAGIGSAWHARLRVKEVPVMYVPYYRFPIGDQRMTGFLDPSFSLNGMGQAEDVQIPFYWNIAANADATLIAHHILDRGLLWESQFRHKTALLGDGELNYGYLADDETEGEERWLINYQQDGKLGAGWSHSWVYNHISDNDYLSDMNPQAAVDRTTHLPRRGQIQWNGGHWYFDVIGESFQTIDDTIALSSRPYRRLPQMNLTFSQSVINDWQFSQKLQVTRFNRDSEATIADNKQVLSGFSALNGDRLLSDSSVAYPFEWPFGFLTPKIEYRYRAYQLTDDDDTLSDEVDLDVSHGTGKYSVDGGLYFDREFSWFGNDYQQTLEPRVFWVRSPYLKDQNLIPNFDSARTTVTYASLFTGDRFTGGDRLADLDQVSTGLTTRFIRGDGLEQFRASIGRIWYNEDRLVQLTGTSLPEADTQSISSTLGEVEFNPDLNWSLYHTIEWDEYKDFARQRRYGVRYESTDNRFLNLATNTVQSWNSGTEKVVTTTRQIDAGFFWSLNDRWAVVGRQLRDMLSYDSDEKRPVSPVLESLAGFEYQNCCWRVQLLYRETSPKDTSADAEFTTDKRYGFMLSIQLKGLSTFGSGTDDVINEGITGYSRRQYHDY</sequence>
<dbReference type="InterPro" id="IPR007543">
    <property type="entry name" value="LptD_C"/>
</dbReference>
<dbReference type="RefSeq" id="WP_225675005.1">
    <property type="nucleotide sequence ID" value="NZ_JAEDAH010000058.1"/>
</dbReference>
<dbReference type="Pfam" id="PF03968">
    <property type="entry name" value="LptD_N"/>
    <property type="match status" value="1"/>
</dbReference>
<dbReference type="EMBL" id="JAEDAH010000058">
    <property type="protein sequence ID" value="MCA6064235.1"/>
    <property type="molecule type" value="Genomic_DNA"/>
</dbReference>
<evidence type="ECO:0000256" key="3">
    <source>
        <dbReference type="ARBA" id="ARBA00023237"/>
    </source>
</evidence>
<comment type="caution">
    <text evidence="4">Lacks conserved residue(s) required for the propagation of feature annotation.</text>
</comment>
<keyword evidence="3 4" id="KW-0998">Cell outer membrane</keyword>
<dbReference type="PANTHER" id="PTHR30189:SF1">
    <property type="entry name" value="LPS-ASSEMBLY PROTEIN LPTD"/>
    <property type="match status" value="1"/>
</dbReference>
<keyword evidence="1 4" id="KW-0732">Signal</keyword>
<dbReference type="HAMAP" id="MF_01411">
    <property type="entry name" value="LPS_assembly_LptD"/>
    <property type="match status" value="1"/>
</dbReference>
<dbReference type="InterPro" id="IPR020889">
    <property type="entry name" value="LipoPS_assembly_LptD"/>
</dbReference>
<accession>A0ABS7ZUZ8</accession>
<feature type="domain" description="Organic solvent tolerance-like N-terminal" evidence="5">
    <location>
        <begin position="82"/>
        <end position="213"/>
    </location>
</feature>
<proteinExistence type="inferred from homology"/>
<evidence type="ECO:0000313" key="8">
    <source>
        <dbReference type="Proteomes" id="UP000714380"/>
    </source>
</evidence>
<gene>
    <name evidence="4 7" type="primary">lptD</name>
    <name evidence="7" type="ORF">I9W95_11520</name>
</gene>
<comment type="subunit">
    <text evidence="4">Component of the lipopolysaccharide transport and assembly complex. Interacts with LptE and LptA.</text>
</comment>
<comment type="subcellular location">
    <subcellularLocation>
        <location evidence="4">Cell outer membrane</location>
    </subcellularLocation>
</comment>
<keyword evidence="2 4" id="KW-0472">Membrane</keyword>
<reference evidence="7 8" key="1">
    <citation type="submission" date="2020-12" db="EMBL/GenBank/DDBJ databases">
        <title>Novel Thalassolituus-related marine hydrocarbonoclastic bacteria mediated algae-derived hydrocarbons mineralization in twilight zone of the northern South China Sea.</title>
        <authorList>
            <person name="Dong C."/>
        </authorList>
    </citation>
    <scope>NUCLEOTIDE SEQUENCE [LARGE SCALE GENOMIC DNA]</scope>
    <source>
        <strain evidence="7 8">IMCC1826</strain>
    </source>
</reference>
<feature type="domain" description="LptD C-terminal" evidence="6">
    <location>
        <begin position="322"/>
        <end position="715"/>
    </location>
</feature>
<evidence type="ECO:0000313" key="7">
    <source>
        <dbReference type="EMBL" id="MCA6064235.1"/>
    </source>
</evidence>
<evidence type="ECO:0000259" key="6">
    <source>
        <dbReference type="Pfam" id="PF04453"/>
    </source>
</evidence>
<evidence type="ECO:0000256" key="4">
    <source>
        <dbReference type="HAMAP-Rule" id="MF_01411"/>
    </source>
</evidence>
<dbReference type="Proteomes" id="UP000714380">
    <property type="component" value="Unassembled WGS sequence"/>
</dbReference>
<dbReference type="PANTHER" id="PTHR30189">
    <property type="entry name" value="LPS-ASSEMBLY PROTEIN"/>
    <property type="match status" value="1"/>
</dbReference>
<evidence type="ECO:0000259" key="5">
    <source>
        <dbReference type="Pfam" id="PF03968"/>
    </source>
</evidence>
<organism evidence="7 8">
    <name type="scientific">Thalassolituus marinus</name>
    <dbReference type="NCBI Taxonomy" id="671053"/>
    <lineage>
        <taxon>Bacteria</taxon>
        <taxon>Pseudomonadati</taxon>
        <taxon>Pseudomonadota</taxon>
        <taxon>Gammaproteobacteria</taxon>
        <taxon>Oceanospirillales</taxon>
        <taxon>Oceanospirillaceae</taxon>
        <taxon>Thalassolituus</taxon>
    </lineage>
</organism>
<dbReference type="Pfam" id="PF04453">
    <property type="entry name" value="LptD"/>
    <property type="match status" value="1"/>
</dbReference>
<keyword evidence="8" id="KW-1185">Reference proteome</keyword>
<comment type="caution">
    <text evidence="7">The sequence shown here is derived from an EMBL/GenBank/DDBJ whole genome shotgun (WGS) entry which is preliminary data.</text>
</comment>
<evidence type="ECO:0000256" key="2">
    <source>
        <dbReference type="ARBA" id="ARBA00023136"/>
    </source>
</evidence>
<dbReference type="Gene3D" id="2.60.450.10">
    <property type="entry name" value="Lipopolysaccharide (LPS) transport protein A like domain"/>
    <property type="match status" value="1"/>
</dbReference>
<protein>
    <recommendedName>
        <fullName evidence="4">LPS-assembly protein LptD</fullName>
    </recommendedName>
</protein>
<name>A0ABS7ZUZ8_9GAMM</name>
<dbReference type="InterPro" id="IPR050218">
    <property type="entry name" value="LptD"/>
</dbReference>
<comment type="function">
    <text evidence="4">Together with LptE, is involved in the assembly of lipopolysaccharide (LPS) at the surface of the outer membrane.</text>
</comment>
<comment type="similarity">
    <text evidence="4">Belongs to the LptD family.</text>
</comment>